<name>A0AAQ1TV70_CORST</name>
<evidence type="ECO:0000313" key="2">
    <source>
        <dbReference type="EMBL" id="GEA43983.1"/>
    </source>
</evidence>
<dbReference type="Proteomes" id="UP000315234">
    <property type="component" value="Unassembled WGS sequence"/>
</dbReference>
<dbReference type="GO" id="GO:0003676">
    <property type="term" value="F:nucleic acid binding"/>
    <property type="evidence" value="ECO:0007669"/>
    <property type="project" value="InterPro"/>
</dbReference>
<dbReference type="Gene3D" id="1.10.30.50">
    <property type="match status" value="1"/>
</dbReference>
<reference evidence="2 3" key="1">
    <citation type="submission" date="2019-06" db="EMBL/GenBank/DDBJ databases">
        <title>Draft genome sequence of Corynebacterium striatum NBRC 15291.</title>
        <authorList>
            <person name="Miura T."/>
            <person name="Furukawa M."/>
            <person name="Shimamura M."/>
            <person name="Ohyama Y."/>
            <person name="Yamazoe A."/>
            <person name="Kawasaki H."/>
        </authorList>
    </citation>
    <scope>NUCLEOTIDE SEQUENCE [LARGE SCALE GENOMIC DNA]</scope>
    <source>
        <strain evidence="2 3">NBRC 15291</strain>
    </source>
</reference>
<dbReference type="EMBL" id="BJLD01000002">
    <property type="protein sequence ID" value="GEA43983.1"/>
    <property type="molecule type" value="Genomic_DNA"/>
</dbReference>
<sequence length="394" mass="44554">MNGYYLVNDTSCPVATAAREVRKLEFELWAECIPEHDADIELVIQNLATTTGRGTYQTKKILFALYRIHELPQLLALQHESYFLDISRLTAIDLALNKLGAPSPEALEQIDAALCEFFTPTKPRQVLPSNRAITKFIYDLLRLLDDNIEPESKEEEKRNDSYSTYPVPGGREAISAEYDAATAFELDKHIKDTAEKLEITPAEALETLIRGEANSQATVILNMYRASDLKDAPAFIQDVGWVSAEVADTLEPTVVRDMEKAETAVSSSYTTPATIRAYVEGRDLTCRIPGCDRPAWECQMDHRINFADGGQTTASNLVSLCQPHHNLKTDGRVWYIMDEETNDIIWLFDDGHYEFSRAEGPLAPKKRNWLRTFMEAVAARRREARANCLKDEER</sequence>
<dbReference type="SMART" id="SM00507">
    <property type="entry name" value="HNHc"/>
    <property type="match status" value="1"/>
</dbReference>
<keyword evidence="2" id="KW-0540">Nuclease</keyword>
<gene>
    <name evidence="2" type="ORF">Cst04h_21530</name>
</gene>
<organism evidence="2 3">
    <name type="scientific">Corynebacterium striatum</name>
    <dbReference type="NCBI Taxonomy" id="43770"/>
    <lineage>
        <taxon>Bacteria</taxon>
        <taxon>Bacillati</taxon>
        <taxon>Actinomycetota</taxon>
        <taxon>Actinomycetes</taxon>
        <taxon>Mycobacteriales</taxon>
        <taxon>Corynebacteriaceae</taxon>
        <taxon>Corynebacterium</taxon>
    </lineage>
</organism>
<keyword evidence="2" id="KW-0378">Hydrolase</keyword>
<evidence type="ECO:0000259" key="1">
    <source>
        <dbReference type="SMART" id="SM00507"/>
    </source>
</evidence>
<feature type="domain" description="HNH nuclease" evidence="1">
    <location>
        <begin position="274"/>
        <end position="326"/>
    </location>
</feature>
<dbReference type="AlphaFoldDB" id="A0AAQ1TV70"/>
<dbReference type="InterPro" id="IPR002711">
    <property type="entry name" value="HNH"/>
</dbReference>
<accession>A0AAQ1TV70</accession>
<dbReference type="GO" id="GO:0008270">
    <property type="term" value="F:zinc ion binding"/>
    <property type="evidence" value="ECO:0007669"/>
    <property type="project" value="InterPro"/>
</dbReference>
<comment type="caution">
    <text evidence="2">The sequence shown here is derived from an EMBL/GenBank/DDBJ whole genome shotgun (WGS) entry which is preliminary data.</text>
</comment>
<protein>
    <submittedName>
        <fullName evidence="2">HNH endonuclease</fullName>
    </submittedName>
</protein>
<dbReference type="InterPro" id="IPR003615">
    <property type="entry name" value="HNH_nuc"/>
</dbReference>
<evidence type="ECO:0000313" key="3">
    <source>
        <dbReference type="Proteomes" id="UP000315234"/>
    </source>
</evidence>
<proteinExistence type="predicted"/>
<dbReference type="RefSeq" id="WP_005532095.1">
    <property type="nucleotide sequence ID" value="NZ_BJLD01000002.1"/>
</dbReference>
<dbReference type="Pfam" id="PF01844">
    <property type="entry name" value="HNH"/>
    <property type="match status" value="1"/>
</dbReference>
<keyword evidence="2" id="KW-0255">Endonuclease</keyword>
<dbReference type="CDD" id="cd00085">
    <property type="entry name" value="HNHc"/>
    <property type="match status" value="1"/>
</dbReference>
<dbReference type="GO" id="GO:0004519">
    <property type="term" value="F:endonuclease activity"/>
    <property type="evidence" value="ECO:0007669"/>
    <property type="project" value="UniProtKB-KW"/>
</dbReference>